<evidence type="ECO:0000256" key="5">
    <source>
        <dbReference type="SAM" id="SignalP"/>
    </source>
</evidence>
<dbReference type="Gene3D" id="3.80.10.10">
    <property type="entry name" value="Ribonuclease Inhibitor"/>
    <property type="match status" value="2"/>
</dbReference>
<dbReference type="GO" id="GO:0005886">
    <property type="term" value="C:plasma membrane"/>
    <property type="evidence" value="ECO:0007669"/>
    <property type="project" value="TreeGrafter"/>
</dbReference>
<evidence type="ECO:0000256" key="4">
    <source>
        <dbReference type="SAM" id="Phobius"/>
    </source>
</evidence>
<dbReference type="AlphaFoldDB" id="A0A9J6C6E4"/>
<gene>
    <name evidence="6" type="ORF">PVAND_007174</name>
</gene>
<evidence type="ECO:0000313" key="7">
    <source>
        <dbReference type="Proteomes" id="UP001107558"/>
    </source>
</evidence>
<dbReference type="PANTHER" id="PTHR24369">
    <property type="entry name" value="ANTIGEN BSP, PUTATIVE-RELATED"/>
    <property type="match status" value="1"/>
</dbReference>
<evidence type="ECO:0000256" key="2">
    <source>
        <dbReference type="ARBA" id="ARBA00022729"/>
    </source>
</evidence>
<dbReference type="InterPro" id="IPR001611">
    <property type="entry name" value="Leu-rich_rpt"/>
</dbReference>
<keyword evidence="2 5" id="KW-0732">Signal</keyword>
<proteinExistence type="predicted"/>
<dbReference type="SMART" id="SM00369">
    <property type="entry name" value="LRR_TYP"/>
    <property type="match status" value="5"/>
</dbReference>
<dbReference type="Pfam" id="PF13855">
    <property type="entry name" value="LRR_8"/>
    <property type="match status" value="1"/>
</dbReference>
<comment type="caution">
    <text evidence="6">The sequence shown here is derived from an EMBL/GenBank/DDBJ whole genome shotgun (WGS) entry which is preliminary data.</text>
</comment>
<name>A0A9J6C6E4_POLVA</name>
<dbReference type="Proteomes" id="UP001107558">
    <property type="component" value="Chromosome 2"/>
</dbReference>
<keyword evidence="3" id="KW-0677">Repeat</keyword>
<dbReference type="SUPFAM" id="SSF52058">
    <property type="entry name" value="L domain-like"/>
    <property type="match status" value="1"/>
</dbReference>
<evidence type="ECO:0000256" key="1">
    <source>
        <dbReference type="ARBA" id="ARBA00022614"/>
    </source>
</evidence>
<feature type="transmembrane region" description="Helical" evidence="4">
    <location>
        <begin position="451"/>
        <end position="475"/>
    </location>
</feature>
<accession>A0A9J6C6E4</accession>
<keyword evidence="4" id="KW-0812">Transmembrane</keyword>
<feature type="chain" id="PRO_5039922562" evidence="5">
    <location>
        <begin position="19"/>
        <end position="551"/>
    </location>
</feature>
<keyword evidence="1" id="KW-0433">Leucine-rich repeat</keyword>
<dbReference type="EMBL" id="JADBJN010000002">
    <property type="protein sequence ID" value="KAG5677416.1"/>
    <property type="molecule type" value="Genomic_DNA"/>
</dbReference>
<feature type="signal peptide" evidence="5">
    <location>
        <begin position="1"/>
        <end position="18"/>
    </location>
</feature>
<sequence length="551" mass="63531">MWIFALLLILSHPFTIQCVWDSDSIALNDNDDSVDSNQANCGHNYQSNCLIVATFGNLLSNDSIDVFVNCTNDATLKYNQFSRIDKIIWNGCNAVRNLKFFGLRKITNRIVVQFLKIENFLSDTIEEGTFDGFSQLENLSIERNSIKSLSAASFRGLRNLTNLQMIKNNLLAIGLNTLQSLPKLNALQITDEHLLMTNHQFSTNQIVNSVTLEIYYVEMDLMEHLFNHVSNLSISLRDDGAHGCEQPRFNGFEKGWIIEMLQMENFRCGFMMEDVGSLKNLQLTNMIMTLYDDEEDQFKLRNLKNLHALYFNHNNIRELSSIFDGDFTAIEILDLSFNKLSTIDISLFNLFPMLKNLNLSYNPITQLINIEELKFQIYVDYNSFDCGWLEEIVRHESFKWLNYTSKYENLNVNGLECSFSSISSSSTSLSFDINAKEEETRVKESFTVKHWNMAFIMCGSILLGVAVTFISIYAYNRSRLLKHQPFYHMLRESLIRPFSCTRDTLARDFKGIIFRNLPATNYEQPISSATEMTEVIEEGNIYEEIPEHMSG</sequence>
<organism evidence="6 7">
    <name type="scientific">Polypedilum vanderplanki</name>
    <name type="common">Sleeping chironomid midge</name>
    <dbReference type="NCBI Taxonomy" id="319348"/>
    <lineage>
        <taxon>Eukaryota</taxon>
        <taxon>Metazoa</taxon>
        <taxon>Ecdysozoa</taxon>
        <taxon>Arthropoda</taxon>
        <taxon>Hexapoda</taxon>
        <taxon>Insecta</taxon>
        <taxon>Pterygota</taxon>
        <taxon>Neoptera</taxon>
        <taxon>Endopterygota</taxon>
        <taxon>Diptera</taxon>
        <taxon>Nematocera</taxon>
        <taxon>Chironomoidea</taxon>
        <taxon>Chironomidae</taxon>
        <taxon>Chironominae</taxon>
        <taxon>Polypedilum</taxon>
        <taxon>Polypedilum</taxon>
    </lineage>
</organism>
<dbReference type="PANTHER" id="PTHR24369:SF210">
    <property type="entry name" value="CHAOPTIN-RELATED"/>
    <property type="match status" value="1"/>
</dbReference>
<dbReference type="InterPro" id="IPR003591">
    <property type="entry name" value="Leu-rich_rpt_typical-subtyp"/>
</dbReference>
<keyword evidence="7" id="KW-1185">Reference proteome</keyword>
<evidence type="ECO:0000313" key="6">
    <source>
        <dbReference type="EMBL" id="KAG5677416.1"/>
    </source>
</evidence>
<reference evidence="6" key="1">
    <citation type="submission" date="2021-03" db="EMBL/GenBank/DDBJ databases">
        <title>Chromosome level genome of the anhydrobiotic midge Polypedilum vanderplanki.</title>
        <authorList>
            <person name="Yoshida Y."/>
            <person name="Kikawada T."/>
            <person name="Gusev O."/>
        </authorList>
    </citation>
    <scope>NUCLEOTIDE SEQUENCE</scope>
    <source>
        <strain evidence="6">NIAS01</strain>
        <tissue evidence="6">Whole body or cell culture</tissue>
    </source>
</reference>
<evidence type="ECO:0000256" key="3">
    <source>
        <dbReference type="ARBA" id="ARBA00022737"/>
    </source>
</evidence>
<dbReference type="InterPro" id="IPR050541">
    <property type="entry name" value="LRR_TM_domain-containing"/>
</dbReference>
<dbReference type="PROSITE" id="PS51450">
    <property type="entry name" value="LRR"/>
    <property type="match status" value="1"/>
</dbReference>
<protein>
    <submittedName>
        <fullName evidence="6">Uncharacterized protein</fullName>
    </submittedName>
</protein>
<dbReference type="OrthoDB" id="676979at2759"/>
<keyword evidence="4" id="KW-1133">Transmembrane helix</keyword>
<dbReference type="InterPro" id="IPR032675">
    <property type="entry name" value="LRR_dom_sf"/>
</dbReference>
<keyword evidence="4" id="KW-0472">Membrane</keyword>